<sequence>MARPLRFRRSHERWDDDRVRRDLLADLDANLGADLVSPHYKPPNGWQAWRFEMDNGDMALFCYDGDVAYWLGNTETPSTLWRTDKYEWEEVPYEIARWAQRELIADLSVEAPWLDDYPHVRWYFLTVLMSKDGRETSREFLHERACGFPDADPDQALSYLESVLRPGYLDDDREEMAGKLGTSETLDYWRMCAAISEFVAAKLLTDAGYDITPEIEVTTGHFLDYRATEPDGTSYLVEVTRPRPPNRRSTNSPVVAVRDTAEVKTTGQLANHGGGVVLFVDCSGFTDEQWATVKGEQPDVRHKPAVVYRVRPDGSAEGYTKGDVPLYLDSAMTLQ</sequence>
<protein>
    <submittedName>
        <fullName evidence="1">Uncharacterized protein</fullName>
    </submittedName>
</protein>
<dbReference type="Proteomes" id="UP000199370">
    <property type="component" value="Unassembled WGS sequence"/>
</dbReference>
<evidence type="ECO:0000313" key="2">
    <source>
        <dbReference type="Proteomes" id="UP000199370"/>
    </source>
</evidence>
<keyword evidence="2" id="KW-1185">Reference proteome</keyword>
<name>A0A1G9SKR2_9EURY</name>
<dbReference type="STRING" id="996166.SAMN05192554_101245"/>
<evidence type="ECO:0000313" key="1">
    <source>
        <dbReference type="EMBL" id="SDM36103.1"/>
    </source>
</evidence>
<reference evidence="1 2" key="1">
    <citation type="submission" date="2016-10" db="EMBL/GenBank/DDBJ databases">
        <authorList>
            <person name="de Groot N.N."/>
        </authorList>
    </citation>
    <scope>NUCLEOTIDE SEQUENCE [LARGE SCALE GENOMIC DNA]</scope>
    <source>
        <strain evidence="2">EB21,IBRC-M 10013,KCTC 4048</strain>
    </source>
</reference>
<gene>
    <name evidence="1" type="ORF">SAMN05192554_101245</name>
</gene>
<dbReference type="RefSeq" id="WP_089731203.1">
    <property type="nucleotide sequence ID" value="NZ_FNIA01000001.1"/>
</dbReference>
<dbReference type="OrthoDB" id="154989at2157"/>
<dbReference type="Pfam" id="PF19096">
    <property type="entry name" value="DUF5784"/>
    <property type="match status" value="1"/>
</dbReference>
<organism evidence="1 2">
    <name type="scientific">Haloarchaeobius iranensis</name>
    <dbReference type="NCBI Taxonomy" id="996166"/>
    <lineage>
        <taxon>Archaea</taxon>
        <taxon>Methanobacteriati</taxon>
        <taxon>Methanobacteriota</taxon>
        <taxon>Stenosarchaea group</taxon>
        <taxon>Halobacteria</taxon>
        <taxon>Halobacteriales</taxon>
        <taxon>Halorubellaceae</taxon>
        <taxon>Haloarchaeobius</taxon>
    </lineage>
</organism>
<dbReference type="AlphaFoldDB" id="A0A1G9SKR2"/>
<accession>A0A1G9SKR2</accession>
<dbReference type="EMBL" id="FNIA01000001">
    <property type="protein sequence ID" value="SDM36103.1"/>
    <property type="molecule type" value="Genomic_DNA"/>
</dbReference>
<dbReference type="InterPro" id="IPR043953">
    <property type="entry name" value="DUF5784"/>
</dbReference>
<proteinExistence type="predicted"/>